<dbReference type="InterPro" id="IPR020594">
    <property type="entry name" value="Ribosomal_bL9_bac/chp"/>
</dbReference>
<proteinExistence type="inferred from homology"/>
<comment type="caution">
    <text evidence="9">The sequence shown here is derived from an EMBL/GenBank/DDBJ whole genome shotgun (WGS) entry which is preliminary data.</text>
</comment>
<accession>A0AB34INN8</accession>
<evidence type="ECO:0000256" key="1">
    <source>
        <dbReference type="ARBA" id="ARBA00010605"/>
    </source>
</evidence>
<dbReference type="EMBL" id="JBGBPQ010000022">
    <property type="protein sequence ID" value="KAL1503054.1"/>
    <property type="molecule type" value="Genomic_DNA"/>
</dbReference>
<evidence type="ECO:0000313" key="10">
    <source>
        <dbReference type="Proteomes" id="UP001515480"/>
    </source>
</evidence>
<reference evidence="9 10" key="1">
    <citation type="journal article" date="2024" name="Science">
        <title>Giant polyketide synthase enzymes in the biosynthesis of giant marine polyether toxins.</title>
        <authorList>
            <person name="Fallon T.R."/>
            <person name="Shende V.V."/>
            <person name="Wierzbicki I.H."/>
            <person name="Pendleton A.L."/>
            <person name="Watervoot N.F."/>
            <person name="Auber R.P."/>
            <person name="Gonzalez D.J."/>
            <person name="Wisecaver J.H."/>
            <person name="Moore B.S."/>
        </authorList>
    </citation>
    <scope>NUCLEOTIDE SEQUENCE [LARGE SCALE GENOMIC DNA]</scope>
    <source>
        <strain evidence="9 10">12B1</strain>
    </source>
</reference>
<dbReference type="GO" id="GO:0006412">
    <property type="term" value="P:translation"/>
    <property type="evidence" value="ECO:0007669"/>
    <property type="project" value="InterPro"/>
</dbReference>
<evidence type="ECO:0000313" key="9">
    <source>
        <dbReference type="EMBL" id="KAL1503054.1"/>
    </source>
</evidence>
<feature type="domain" description="Large ribosomal subunit protein bL9 C-terminal" evidence="8">
    <location>
        <begin position="78"/>
        <end position="161"/>
    </location>
</feature>
<evidence type="ECO:0000256" key="3">
    <source>
        <dbReference type="ARBA" id="ARBA00022884"/>
    </source>
</evidence>
<dbReference type="InterPro" id="IPR020070">
    <property type="entry name" value="Ribosomal_bL9_N"/>
</dbReference>
<dbReference type="HAMAP" id="MF_00503">
    <property type="entry name" value="Ribosomal_bL9"/>
    <property type="match status" value="1"/>
</dbReference>
<comment type="similarity">
    <text evidence="1">Belongs to the bacterial ribosomal protein bL9 family.</text>
</comment>
<evidence type="ECO:0000256" key="4">
    <source>
        <dbReference type="ARBA" id="ARBA00022980"/>
    </source>
</evidence>
<keyword evidence="3" id="KW-0694">RNA-binding</keyword>
<dbReference type="InterPro" id="IPR020069">
    <property type="entry name" value="Ribosomal_bL9_C"/>
</dbReference>
<dbReference type="GO" id="GO:0003735">
    <property type="term" value="F:structural constituent of ribosome"/>
    <property type="evidence" value="ECO:0007669"/>
    <property type="project" value="InterPro"/>
</dbReference>
<evidence type="ECO:0000256" key="6">
    <source>
        <dbReference type="ARBA" id="ARBA00035427"/>
    </source>
</evidence>
<dbReference type="SUPFAM" id="SSF55658">
    <property type="entry name" value="L9 N-domain-like"/>
    <property type="match status" value="1"/>
</dbReference>
<keyword evidence="2" id="KW-0699">rRNA-binding</keyword>
<protein>
    <recommendedName>
        <fullName evidence="6">50S ribosomal protein L9, chloroplastic</fullName>
    </recommendedName>
</protein>
<dbReference type="GO" id="GO:1990904">
    <property type="term" value="C:ribonucleoprotein complex"/>
    <property type="evidence" value="ECO:0007669"/>
    <property type="project" value="UniProtKB-KW"/>
</dbReference>
<dbReference type="GO" id="GO:0005840">
    <property type="term" value="C:ribosome"/>
    <property type="evidence" value="ECO:0007669"/>
    <property type="project" value="UniProtKB-KW"/>
</dbReference>
<dbReference type="GO" id="GO:0019843">
    <property type="term" value="F:rRNA binding"/>
    <property type="evidence" value="ECO:0007669"/>
    <property type="project" value="UniProtKB-KW"/>
</dbReference>
<evidence type="ECO:0000259" key="8">
    <source>
        <dbReference type="Pfam" id="PF03948"/>
    </source>
</evidence>
<feature type="domain" description="Ribosomal protein L9" evidence="7">
    <location>
        <begin position="13"/>
        <end position="58"/>
    </location>
</feature>
<dbReference type="Gene3D" id="3.40.5.10">
    <property type="entry name" value="Ribosomal protein L9, N-terminal domain"/>
    <property type="match status" value="1"/>
</dbReference>
<dbReference type="Proteomes" id="UP001515480">
    <property type="component" value="Unassembled WGS sequence"/>
</dbReference>
<organism evidence="9 10">
    <name type="scientific">Prymnesium parvum</name>
    <name type="common">Toxic golden alga</name>
    <dbReference type="NCBI Taxonomy" id="97485"/>
    <lineage>
        <taxon>Eukaryota</taxon>
        <taxon>Haptista</taxon>
        <taxon>Haptophyta</taxon>
        <taxon>Prymnesiophyceae</taxon>
        <taxon>Prymnesiales</taxon>
        <taxon>Prymnesiaceae</taxon>
        <taxon>Prymnesium</taxon>
    </lineage>
</organism>
<dbReference type="PANTHER" id="PTHR21368">
    <property type="entry name" value="50S RIBOSOMAL PROTEIN L9"/>
    <property type="match status" value="1"/>
</dbReference>
<gene>
    <name evidence="9" type="ORF">AB1Y20_011121</name>
</gene>
<evidence type="ECO:0000259" key="7">
    <source>
        <dbReference type="Pfam" id="PF01281"/>
    </source>
</evidence>
<evidence type="ECO:0000256" key="2">
    <source>
        <dbReference type="ARBA" id="ARBA00022730"/>
    </source>
</evidence>
<dbReference type="Gene3D" id="3.10.430.100">
    <property type="entry name" value="Ribosomal protein L9, C-terminal domain"/>
    <property type="match status" value="1"/>
</dbReference>
<dbReference type="SUPFAM" id="SSF55653">
    <property type="entry name" value="Ribosomal protein L9 C-domain"/>
    <property type="match status" value="1"/>
</dbReference>
<dbReference type="Pfam" id="PF03948">
    <property type="entry name" value="Ribosomal_L9_C"/>
    <property type="match status" value="1"/>
</dbReference>
<dbReference type="Pfam" id="PF01281">
    <property type="entry name" value="Ribosomal_L9_N"/>
    <property type="match status" value="1"/>
</dbReference>
<dbReference type="NCBIfam" id="TIGR00158">
    <property type="entry name" value="L9"/>
    <property type="match status" value="1"/>
</dbReference>
<dbReference type="InterPro" id="IPR000244">
    <property type="entry name" value="Ribosomal_bL9"/>
</dbReference>
<sequence length="165" mass="16768">MLAKKSAKKPSTVQVILNAPVKGLGDAGELVSVKPAYAQNFIVAQGLGAIATKETLDRVAQQEAAAAAAAAAAKAEAEQVEAVLQAVFGKQGAFLKKNVGPDGAIFGSVTSAEISEMISERAGVSVDKKLITAPSISSVGTALAEIKLHADVTMKLKVVVIPASM</sequence>
<keyword evidence="5" id="KW-0687">Ribonucleoprotein</keyword>
<keyword evidence="10" id="KW-1185">Reference proteome</keyword>
<name>A0AB34INN8_PRYPA</name>
<dbReference type="InterPro" id="IPR036935">
    <property type="entry name" value="Ribosomal_bL9_N_sf"/>
</dbReference>
<keyword evidence="4" id="KW-0689">Ribosomal protein</keyword>
<dbReference type="InterPro" id="IPR009027">
    <property type="entry name" value="Ribosomal_bL9/RNase_H1_N"/>
</dbReference>
<dbReference type="InterPro" id="IPR036791">
    <property type="entry name" value="Ribosomal_bL9_C_sf"/>
</dbReference>
<evidence type="ECO:0000256" key="5">
    <source>
        <dbReference type="ARBA" id="ARBA00023274"/>
    </source>
</evidence>
<dbReference type="AlphaFoldDB" id="A0AB34INN8"/>